<keyword evidence="3" id="KW-0378">Hydrolase</keyword>
<dbReference type="STRING" id="479435.Kfla_6084"/>
<evidence type="ECO:0000313" key="3">
    <source>
        <dbReference type="EMBL" id="ADB35087.1"/>
    </source>
</evidence>
<keyword evidence="3" id="KW-0540">Nuclease</keyword>
<gene>
    <name evidence="3" type="ordered locus">Kfla_6084</name>
</gene>
<keyword evidence="1" id="KW-0732">Signal</keyword>
<dbReference type="RefSeq" id="WP_012923641.1">
    <property type="nucleotide sequence ID" value="NC_013729.1"/>
</dbReference>
<dbReference type="EMBL" id="CP001736">
    <property type="protein sequence ID" value="ADB35087.1"/>
    <property type="molecule type" value="Genomic_DNA"/>
</dbReference>
<dbReference type="OrthoDB" id="155529at2"/>
<dbReference type="GO" id="GO:0004519">
    <property type="term" value="F:endonuclease activity"/>
    <property type="evidence" value="ECO:0007669"/>
    <property type="project" value="UniProtKB-KW"/>
</dbReference>
<dbReference type="KEGG" id="kfl:Kfla_6084"/>
<dbReference type="SUPFAM" id="SSF56219">
    <property type="entry name" value="DNase I-like"/>
    <property type="match status" value="1"/>
</dbReference>
<keyword evidence="4" id="KW-1185">Reference proteome</keyword>
<dbReference type="PANTHER" id="PTHR14859:SF15">
    <property type="entry name" value="ENDONUCLEASE_EXONUCLEASE_PHOSPHATASE DOMAIN-CONTAINING PROTEIN"/>
    <property type="match status" value="1"/>
</dbReference>
<proteinExistence type="predicted"/>
<feature type="chain" id="PRO_5003033311" evidence="1">
    <location>
        <begin position="25"/>
        <end position="269"/>
    </location>
</feature>
<accession>D2PU36</accession>
<feature type="signal peptide" evidence="1">
    <location>
        <begin position="1"/>
        <end position="24"/>
    </location>
</feature>
<evidence type="ECO:0000313" key="4">
    <source>
        <dbReference type="Proteomes" id="UP000007967"/>
    </source>
</evidence>
<dbReference type="PANTHER" id="PTHR14859">
    <property type="entry name" value="CALCOFLUOR WHITE HYPERSENSITIVE PROTEIN PRECURSOR"/>
    <property type="match status" value="1"/>
</dbReference>
<dbReference type="GO" id="GO:0004527">
    <property type="term" value="F:exonuclease activity"/>
    <property type="evidence" value="ECO:0007669"/>
    <property type="project" value="UniProtKB-KW"/>
</dbReference>
<dbReference type="AlphaFoldDB" id="D2PU36"/>
<dbReference type="InterPro" id="IPR005135">
    <property type="entry name" value="Endo/exonuclease/phosphatase"/>
</dbReference>
<dbReference type="InterPro" id="IPR036691">
    <property type="entry name" value="Endo/exonu/phosph_ase_sf"/>
</dbReference>
<dbReference type="GO" id="GO:0016020">
    <property type="term" value="C:membrane"/>
    <property type="evidence" value="ECO:0007669"/>
    <property type="project" value="GOC"/>
</dbReference>
<dbReference type="GO" id="GO:0006506">
    <property type="term" value="P:GPI anchor biosynthetic process"/>
    <property type="evidence" value="ECO:0007669"/>
    <property type="project" value="TreeGrafter"/>
</dbReference>
<keyword evidence="3" id="KW-0269">Exonuclease</keyword>
<reference evidence="4" key="1">
    <citation type="submission" date="2009-09" db="EMBL/GenBank/DDBJ databases">
        <title>The complete genome of Kribbella flavida DSM 17836.</title>
        <authorList>
            <consortium name="US DOE Joint Genome Institute (JGI-PGF)"/>
            <person name="Lucas S."/>
            <person name="Copeland A."/>
            <person name="Lapidus A."/>
            <person name="Glavina del Rio T."/>
            <person name="Dalin E."/>
            <person name="Tice H."/>
            <person name="Bruce D."/>
            <person name="Goodwin L."/>
            <person name="Pitluck S."/>
            <person name="Kyrpides N."/>
            <person name="Mavromatis K."/>
            <person name="Ivanova N."/>
            <person name="Saunders E."/>
            <person name="Brettin T."/>
            <person name="Detter J.C."/>
            <person name="Han C."/>
            <person name="Larimer F."/>
            <person name="Land M."/>
            <person name="Hauser L."/>
            <person name="Markowitz V."/>
            <person name="Cheng J.-F."/>
            <person name="Hugenholtz P."/>
            <person name="Woyke T."/>
            <person name="Wu D."/>
            <person name="Pukall R."/>
            <person name="Klenk H.-P."/>
            <person name="Eisen J.A."/>
        </authorList>
    </citation>
    <scope>NUCLEOTIDE SEQUENCE [LARGE SCALE GENOMIC DNA]</scope>
    <source>
        <strain evidence="4">DSM 17836 / JCM 10339 / NBRC 14399</strain>
    </source>
</reference>
<dbReference type="eggNOG" id="COG3568">
    <property type="taxonomic scope" value="Bacteria"/>
</dbReference>
<dbReference type="Gene3D" id="3.60.10.10">
    <property type="entry name" value="Endonuclease/exonuclease/phosphatase"/>
    <property type="match status" value="1"/>
</dbReference>
<protein>
    <submittedName>
        <fullName evidence="3">Endonuclease/exonuclease/phosphatase</fullName>
    </submittedName>
</protein>
<organism evidence="3 4">
    <name type="scientific">Kribbella flavida (strain DSM 17836 / JCM 10339 / NBRC 14399)</name>
    <dbReference type="NCBI Taxonomy" id="479435"/>
    <lineage>
        <taxon>Bacteria</taxon>
        <taxon>Bacillati</taxon>
        <taxon>Actinomycetota</taxon>
        <taxon>Actinomycetes</taxon>
        <taxon>Propionibacteriales</taxon>
        <taxon>Kribbellaceae</taxon>
        <taxon>Kribbella</taxon>
    </lineage>
</organism>
<evidence type="ECO:0000256" key="1">
    <source>
        <dbReference type="SAM" id="SignalP"/>
    </source>
</evidence>
<dbReference type="Proteomes" id="UP000007967">
    <property type="component" value="Chromosome"/>
</dbReference>
<evidence type="ECO:0000259" key="2">
    <source>
        <dbReference type="Pfam" id="PF03372"/>
    </source>
</evidence>
<dbReference type="InterPro" id="IPR051916">
    <property type="entry name" value="GPI-anchor_lipid_remodeler"/>
</dbReference>
<dbReference type="HOGENOM" id="CLU_060500_5_0_11"/>
<feature type="domain" description="Endonuclease/exonuclease/phosphatase" evidence="2">
    <location>
        <begin position="35"/>
        <end position="260"/>
    </location>
</feature>
<sequence>MPRLSRLFAAVAALLVLAPVAAVAQPRAVTTVPVMTYNIHHAQGVDGVLNLERIATVIAQSGAAVVGLQEVDVHWSERSNWQNQAAWLATRLGMEYRFAANLDLDPLVPGEPRRQYGTAILSRYPITSFSNTLLPLHAGSEQRGLAVATIDVAGRDVRFATTHLSKLTSAERVEQSQRIVQLLAGSTTPTLLTGDLNAVPTAPEIKHLTTVLKDTWPEVGFGLGLTNPAVLPLRRIDYVLHSTDFRAKSARTPITHAADHLPVVATFEL</sequence>
<name>D2PU36_KRIFD</name>
<reference evidence="3 4" key="2">
    <citation type="journal article" date="2010" name="Stand. Genomic Sci.">
        <title>Complete genome sequence of Kribbella flavida type strain (IFO 14399).</title>
        <authorList>
            <person name="Pukall R."/>
            <person name="Lapidus A."/>
            <person name="Glavina Del Rio T."/>
            <person name="Copeland A."/>
            <person name="Tice H."/>
            <person name="Cheng J.-F."/>
            <person name="Lucas S."/>
            <person name="Chen F."/>
            <person name="Nolan M."/>
            <person name="LaButti K."/>
            <person name="Pati A."/>
            <person name="Ivanova N."/>
            <person name="Mavrommatis K."/>
            <person name="Mikhailova N."/>
            <person name="Pitluck S."/>
            <person name="Bruce D."/>
            <person name="Goodwin L."/>
            <person name="Land M."/>
            <person name="Hauser L."/>
            <person name="Chang Y.-J."/>
            <person name="Jeffries C.D."/>
            <person name="Chen A."/>
            <person name="Palaniappan K."/>
            <person name="Chain P."/>
            <person name="Rohde M."/>
            <person name="Goeker M."/>
            <person name="Bristow J."/>
            <person name="Eisen J.A."/>
            <person name="Markowitz V."/>
            <person name="Hugenholtz P."/>
            <person name="Kyrpides N.C."/>
            <person name="Klenk H.-P."/>
            <person name="Brettin T."/>
        </authorList>
    </citation>
    <scope>NUCLEOTIDE SEQUENCE [LARGE SCALE GENOMIC DNA]</scope>
    <source>
        <strain evidence="4">DSM 17836 / JCM 10339 / NBRC 14399</strain>
    </source>
</reference>
<keyword evidence="3" id="KW-0255">Endonuclease</keyword>
<dbReference type="Pfam" id="PF03372">
    <property type="entry name" value="Exo_endo_phos"/>
    <property type="match status" value="1"/>
</dbReference>